<keyword evidence="4" id="KW-1185">Reference proteome</keyword>
<dbReference type="EMBL" id="JAPDPJ010000047">
    <property type="protein sequence ID" value="MCW3788246.1"/>
    <property type="molecule type" value="Genomic_DNA"/>
</dbReference>
<sequence>MSRIFITGSSDGLGLLTAKKLISQGHQVVLHARNNERAKDAMQQAPGAEAVVVGDLSVISEIKQLAIQVNMLGKFNAIIHNAGILHVPEKAQSKDGLPLLFAVNTLAPYMLTALIDRPERLIYLSSSMHRQGDAGEFMLESIAQGKAFPSYSDTKLYDLILALAFSRKWPDIVVNAVDPGWVPTKMGGAGARDNLDKGYETQAWLAVSVEAKALHSSRLLFHKQEVDSKQQAAQVEIQDKLLKVCEEISHVSL</sequence>
<gene>
    <name evidence="3" type="ORF">OM075_17390</name>
</gene>
<dbReference type="RefSeq" id="WP_301191807.1">
    <property type="nucleotide sequence ID" value="NZ_JAPDPJ010000047.1"/>
</dbReference>
<dbReference type="Proteomes" id="UP001209229">
    <property type="component" value="Unassembled WGS sequence"/>
</dbReference>
<dbReference type="Pfam" id="PF00106">
    <property type="entry name" value="adh_short"/>
    <property type="match status" value="1"/>
</dbReference>
<evidence type="ECO:0000313" key="3">
    <source>
        <dbReference type="EMBL" id="MCW3788246.1"/>
    </source>
</evidence>
<dbReference type="PRINTS" id="PR00081">
    <property type="entry name" value="GDHRDH"/>
</dbReference>
<name>A0AAE3M6L0_9BACT</name>
<dbReference type="AlphaFoldDB" id="A0AAE3M6L0"/>
<evidence type="ECO:0000313" key="4">
    <source>
        <dbReference type="Proteomes" id="UP001209229"/>
    </source>
</evidence>
<keyword evidence="2" id="KW-0560">Oxidoreductase</keyword>
<accession>A0AAE3M6L0</accession>
<protein>
    <submittedName>
        <fullName evidence="3">SDR family NAD(P)-dependent oxidoreductase</fullName>
    </submittedName>
</protein>
<dbReference type="Gene3D" id="3.40.50.720">
    <property type="entry name" value="NAD(P)-binding Rossmann-like Domain"/>
    <property type="match status" value="1"/>
</dbReference>
<organism evidence="3 4">
    <name type="scientific">Plebeiibacterium sediminum</name>
    <dbReference type="NCBI Taxonomy" id="2992112"/>
    <lineage>
        <taxon>Bacteria</taxon>
        <taxon>Pseudomonadati</taxon>
        <taxon>Bacteroidota</taxon>
        <taxon>Bacteroidia</taxon>
        <taxon>Marinilabiliales</taxon>
        <taxon>Marinilabiliaceae</taxon>
        <taxon>Plebeiibacterium</taxon>
    </lineage>
</organism>
<proteinExistence type="inferred from homology"/>
<dbReference type="PANTHER" id="PTHR24320">
    <property type="entry name" value="RETINOL DEHYDROGENASE"/>
    <property type="match status" value="1"/>
</dbReference>
<evidence type="ECO:0000256" key="2">
    <source>
        <dbReference type="ARBA" id="ARBA00023002"/>
    </source>
</evidence>
<comment type="similarity">
    <text evidence="1">Belongs to the short-chain dehydrogenases/reductases (SDR) family.</text>
</comment>
<comment type="caution">
    <text evidence="3">The sequence shown here is derived from an EMBL/GenBank/DDBJ whole genome shotgun (WGS) entry which is preliminary data.</text>
</comment>
<dbReference type="InterPro" id="IPR002347">
    <property type="entry name" value="SDR_fam"/>
</dbReference>
<dbReference type="SUPFAM" id="SSF51735">
    <property type="entry name" value="NAD(P)-binding Rossmann-fold domains"/>
    <property type="match status" value="1"/>
</dbReference>
<reference evidence="3" key="1">
    <citation type="submission" date="2022-10" db="EMBL/GenBank/DDBJ databases">
        <authorList>
            <person name="Yu W.X."/>
        </authorList>
    </citation>
    <scope>NUCLEOTIDE SEQUENCE</scope>
    <source>
        <strain evidence="3">AAT</strain>
    </source>
</reference>
<dbReference type="PANTHER" id="PTHR24320:SF274">
    <property type="entry name" value="CHAIN DEHYDROGENASE, PUTATIVE (AFU_ORTHOLOGUE AFUA_4G00440)-RELATED"/>
    <property type="match status" value="1"/>
</dbReference>
<evidence type="ECO:0000256" key="1">
    <source>
        <dbReference type="ARBA" id="ARBA00006484"/>
    </source>
</evidence>
<dbReference type="GO" id="GO:0016491">
    <property type="term" value="F:oxidoreductase activity"/>
    <property type="evidence" value="ECO:0007669"/>
    <property type="project" value="UniProtKB-KW"/>
</dbReference>
<dbReference type="InterPro" id="IPR036291">
    <property type="entry name" value="NAD(P)-bd_dom_sf"/>
</dbReference>